<dbReference type="Gene3D" id="3.30.70.1430">
    <property type="entry name" value="Multidrug efflux transporter AcrB pore domain"/>
    <property type="match status" value="1"/>
</dbReference>
<dbReference type="InterPro" id="IPR027463">
    <property type="entry name" value="AcrB_DN_DC_subdom"/>
</dbReference>
<evidence type="ECO:0000313" key="3">
    <source>
        <dbReference type="Proteomes" id="UP000321583"/>
    </source>
</evidence>
<feature type="transmembrane region" description="Helical" evidence="1">
    <location>
        <begin position="458"/>
        <end position="484"/>
    </location>
</feature>
<keyword evidence="1" id="KW-1133">Transmembrane helix</keyword>
<dbReference type="Pfam" id="PF00873">
    <property type="entry name" value="ACR_tran"/>
    <property type="match status" value="1"/>
</dbReference>
<dbReference type="Gene3D" id="1.20.1640.10">
    <property type="entry name" value="Multidrug efflux transporter AcrB transmembrane domain"/>
    <property type="match status" value="1"/>
</dbReference>
<sequence length="502" mass="53467">MLGATAATLALTVALYIAVPKGFFPVQDAGLIQGISEAPQSVSFEAMARRQQALADAILADPDVATLSSFIGVDGSNATLNSGRFLIELKPHAERSAGALEIIERIKRRAAAVPGIDLYLQPVQELSIEDRVSRTQYQFALTTPDLDELSRWTGAMLQALRKHPALADVASDLQDQGLQAWLDIDRDAAARLGVSVSAIADALYDAFGQRQVSTIFTHANQYRVVLEADPRFQLGPEAIGRIHVATADGRQTPLSGLARVETRPTPLQVSHLGQFPAVTFSFNLAPGASLGEAVAAIEQARADIGMPASVELRLQGAAQAFRNSLSSTLWLILAAVLVMYIVLGVLYESFIHPVTILSTLPSATVGALAALLLSGRSLDLIAVIGIILLIGLVKKNAIMMIDFALEAEREQGLAPREAIHRAALLRFRPILMTTLAALFAAIPMVFASGSGAELRQPLGLVMVGGLLVSQVLTLFTTPVVYLFFDRLSRRREAAAEGAGAAA</sequence>
<dbReference type="Gene3D" id="3.30.2090.10">
    <property type="entry name" value="Multidrug efflux transporter AcrB TolC docking domain, DN and DC subdomains"/>
    <property type="match status" value="1"/>
</dbReference>
<organism evidence="2 3">
    <name type="scientific">Pseudoxanthomonas taiwanensis J19</name>
    <dbReference type="NCBI Taxonomy" id="935569"/>
    <lineage>
        <taxon>Bacteria</taxon>
        <taxon>Pseudomonadati</taxon>
        <taxon>Pseudomonadota</taxon>
        <taxon>Gammaproteobacteria</taxon>
        <taxon>Lysobacterales</taxon>
        <taxon>Lysobacteraceae</taxon>
        <taxon>Pseudoxanthomonas</taxon>
    </lineage>
</organism>
<keyword evidence="1" id="KW-0812">Transmembrane</keyword>
<dbReference type="PRINTS" id="PR00702">
    <property type="entry name" value="ACRIFLAVINRP"/>
</dbReference>
<dbReference type="GO" id="GO:0005886">
    <property type="term" value="C:plasma membrane"/>
    <property type="evidence" value="ECO:0007669"/>
    <property type="project" value="TreeGrafter"/>
</dbReference>
<dbReference type="Gene3D" id="3.30.70.1440">
    <property type="entry name" value="Multidrug efflux transporter AcrB pore domain"/>
    <property type="match status" value="1"/>
</dbReference>
<gene>
    <name evidence="2" type="ORF">L613_003700000140</name>
</gene>
<dbReference type="PANTHER" id="PTHR32063">
    <property type="match status" value="1"/>
</dbReference>
<evidence type="ECO:0000313" key="2">
    <source>
        <dbReference type="EMBL" id="TWH09484.1"/>
    </source>
</evidence>
<dbReference type="EMBL" id="VLJS01000066">
    <property type="protein sequence ID" value="TWH09484.1"/>
    <property type="molecule type" value="Genomic_DNA"/>
</dbReference>
<protein>
    <submittedName>
        <fullName evidence="2">Multidrug efflux pump</fullName>
    </submittedName>
</protein>
<reference evidence="2 3" key="1">
    <citation type="submission" date="2019-07" db="EMBL/GenBank/DDBJ databases">
        <title>Genome sequencing of lignin-degrading bacterial isolates.</title>
        <authorList>
            <person name="Gladden J."/>
        </authorList>
    </citation>
    <scope>NUCLEOTIDE SEQUENCE [LARGE SCALE GENOMIC DNA]</scope>
    <source>
        <strain evidence="2 3">J19</strain>
    </source>
</reference>
<dbReference type="PANTHER" id="PTHR32063:SF21">
    <property type="entry name" value="MULTIDRUG RESISTANCE PROTEIN MDTB"/>
    <property type="match status" value="1"/>
</dbReference>
<feature type="transmembrane region" description="Helical" evidence="1">
    <location>
        <begin position="329"/>
        <end position="347"/>
    </location>
</feature>
<dbReference type="Proteomes" id="UP000321583">
    <property type="component" value="Unassembled WGS sequence"/>
</dbReference>
<keyword evidence="3" id="KW-1185">Reference proteome</keyword>
<dbReference type="SUPFAM" id="SSF82714">
    <property type="entry name" value="Multidrug efflux transporter AcrB TolC docking domain, DN and DC subdomains"/>
    <property type="match status" value="1"/>
</dbReference>
<dbReference type="AlphaFoldDB" id="A0A562DIW9"/>
<keyword evidence="1" id="KW-0472">Membrane</keyword>
<dbReference type="SUPFAM" id="SSF82693">
    <property type="entry name" value="Multidrug efflux transporter AcrB pore domain, PN1, PN2, PC1 and PC2 subdomains"/>
    <property type="match status" value="2"/>
</dbReference>
<proteinExistence type="predicted"/>
<dbReference type="GO" id="GO:0042910">
    <property type="term" value="F:xenobiotic transmembrane transporter activity"/>
    <property type="evidence" value="ECO:0007669"/>
    <property type="project" value="TreeGrafter"/>
</dbReference>
<comment type="caution">
    <text evidence="2">The sequence shown here is derived from an EMBL/GenBank/DDBJ whole genome shotgun (WGS) entry which is preliminary data.</text>
</comment>
<feature type="transmembrane region" description="Helical" evidence="1">
    <location>
        <begin position="425"/>
        <end position="446"/>
    </location>
</feature>
<dbReference type="SUPFAM" id="SSF82866">
    <property type="entry name" value="Multidrug efflux transporter AcrB transmembrane domain"/>
    <property type="match status" value="1"/>
</dbReference>
<name>A0A562DIW9_9GAMM</name>
<evidence type="ECO:0000256" key="1">
    <source>
        <dbReference type="SAM" id="Phobius"/>
    </source>
</evidence>
<feature type="transmembrane region" description="Helical" evidence="1">
    <location>
        <begin position="380"/>
        <end position="405"/>
    </location>
</feature>
<accession>A0A562DIW9</accession>
<dbReference type="InterPro" id="IPR001036">
    <property type="entry name" value="Acrflvin-R"/>
</dbReference>